<gene>
    <name evidence="1" type="ORF">O3G_MSEX007740</name>
</gene>
<sequence>METFPVLESLIYKNIRNTQLFLECDGMSLFKRELLQYESSLHLLNSVVETSIEATMVAQDMSILQHVHDLLRSCGPYTPTGDWATIILYNANIKLKEYDIETTGNKQTKHNAMSKTVTSPNFQIVDDVNDSMLFRNINEVVQWHAKEENMFNNIFMKNKHQRPSTRWNMDMKQFDERPQHYGFINDETVKKSVRAQRTRPSDELSFSFLKNHFRDSNKYMLSDRHEITKKNYKVSGNCANTQNDEYVEISFTNTPIVTTQTASQLDISKFYKECENNSSLVDLKKFKPTFVSTPKQIKSKLEKIQGSKKINNVKKRKFMKSYNSTVARKKGIDISLQQRSIKARIFNAINNSCTAVINSVTNIFKPKNVDHTIKNSNSKVKDNDLATCSYSFTEYMRKRDAVSDARTAPPNVEENLHVEPDSCRSCNSTEALKLKMINDTVLKDTVRKLKVGINMHGCDFKKISNIMWPHEAYMTPTMLYNLYRKLIMK</sequence>
<dbReference type="AlphaFoldDB" id="A0A921Z857"/>
<comment type="caution">
    <text evidence="1">The sequence shown here is derived from an EMBL/GenBank/DDBJ whole genome shotgun (WGS) entry which is preliminary data.</text>
</comment>
<evidence type="ECO:0000313" key="2">
    <source>
        <dbReference type="Proteomes" id="UP000791440"/>
    </source>
</evidence>
<dbReference type="Proteomes" id="UP000791440">
    <property type="component" value="Unassembled WGS sequence"/>
</dbReference>
<protein>
    <submittedName>
        <fullName evidence="1">Uncharacterized protein</fullName>
    </submittedName>
</protein>
<keyword evidence="2" id="KW-1185">Reference proteome</keyword>
<reference evidence="1" key="2">
    <citation type="submission" date="2020-12" db="EMBL/GenBank/DDBJ databases">
        <authorList>
            <person name="Kanost M."/>
        </authorList>
    </citation>
    <scope>NUCLEOTIDE SEQUENCE</scope>
</reference>
<proteinExistence type="predicted"/>
<reference evidence="1" key="1">
    <citation type="journal article" date="2016" name="Insect Biochem. Mol. Biol.">
        <title>Multifaceted biological insights from a draft genome sequence of the tobacco hornworm moth, Manduca sexta.</title>
        <authorList>
            <person name="Kanost M.R."/>
            <person name="Arrese E.L."/>
            <person name="Cao X."/>
            <person name="Chen Y.R."/>
            <person name="Chellapilla S."/>
            <person name="Goldsmith M.R."/>
            <person name="Grosse-Wilde E."/>
            <person name="Heckel D.G."/>
            <person name="Herndon N."/>
            <person name="Jiang H."/>
            <person name="Papanicolaou A."/>
            <person name="Qu J."/>
            <person name="Soulages J.L."/>
            <person name="Vogel H."/>
            <person name="Walters J."/>
            <person name="Waterhouse R.M."/>
            <person name="Ahn S.J."/>
            <person name="Almeida F.C."/>
            <person name="An C."/>
            <person name="Aqrawi P."/>
            <person name="Bretschneider A."/>
            <person name="Bryant W.B."/>
            <person name="Bucks S."/>
            <person name="Chao H."/>
            <person name="Chevignon G."/>
            <person name="Christen J.M."/>
            <person name="Clarke D.F."/>
            <person name="Dittmer N.T."/>
            <person name="Ferguson L.C.F."/>
            <person name="Garavelou S."/>
            <person name="Gordon K.H.J."/>
            <person name="Gunaratna R.T."/>
            <person name="Han Y."/>
            <person name="Hauser F."/>
            <person name="He Y."/>
            <person name="Heidel-Fischer H."/>
            <person name="Hirsh A."/>
            <person name="Hu Y."/>
            <person name="Jiang H."/>
            <person name="Kalra D."/>
            <person name="Klinner C."/>
            <person name="Konig C."/>
            <person name="Kovar C."/>
            <person name="Kroll A.R."/>
            <person name="Kuwar S.S."/>
            <person name="Lee S.L."/>
            <person name="Lehman R."/>
            <person name="Li K."/>
            <person name="Li Z."/>
            <person name="Liang H."/>
            <person name="Lovelace S."/>
            <person name="Lu Z."/>
            <person name="Mansfield J.H."/>
            <person name="McCulloch K.J."/>
            <person name="Mathew T."/>
            <person name="Morton B."/>
            <person name="Muzny D.M."/>
            <person name="Neunemann D."/>
            <person name="Ongeri F."/>
            <person name="Pauchet Y."/>
            <person name="Pu L.L."/>
            <person name="Pyrousis I."/>
            <person name="Rao X.J."/>
            <person name="Redding A."/>
            <person name="Roesel C."/>
            <person name="Sanchez-Gracia A."/>
            <person name="Schaack S."/>
            <person name="Shukla A."/>
            <person name="Tetreau G."/>
            <person name="Wang Y."/>
            <person name="Xiong G.H."/>
            <person name="Traut W."/>
            <person name="Walsh T.K."/>
            <person name="Worley K.C."/>
            <person name="Wu D."/>
            <person name="Wu W."/>
            <person name="Wu Y.Q."/>
            <person name="Zhang X."/>
            <person name="Zou Z."/>
            <person name="Zucker H."/>
            <person name="Briscoe A.D."/>
            <person name="Burmester T."/>
            <person name="Clem R.J."/>
            <person name="Feyereisen R."/>
            <person name="Grimmelikhuijzen C.J.P."/>
            <person name="Hamodrakas S.J."/>
            <person name="Hansson B.S."/>
            <person name="Huguet E."/>
            <person name="Jermiin L.S."/>
            <person name="Lan Q."/>
            <person name="Lehman H.K."/>
            <person name="Lorenzen M."/>
            <person name="Merzendorfer H."/>
            <person name="Michalopoulos I."/>
            <person name="Morton D.B."/>
            <person name="Muthukrishnan S."/>
            <person name="Oakeshott J.G."/>
            <person name="Palmer W."/>
            <person name="Park Y."/>
            <person name="Passarelli A.L."/>
            <person name="Rozas J."/>
            <person name="Schwartz L.M."/>
            <person name="Smith W."/>
            <person name="Southgate A."/>
            <person name="Vilcinskas A."/>
            <person name="Vogt R."/>
            <person name="Wang P."/>
            <person name="Werren J."/>
            <person name="Yu X.Q."/>
            <person name="Zhou J.J."/>
            <person name="Brown S.J."/>
            <person name="Scherer S.E."/>
            <person name="Richards S."/>
            <person name="Blissard G.W."/>
        </authorList>
    </citation>
    <scope>NUCLEOTIDE SEQUENCE</scope>
</reference>
<evidence type="ECO:0000313" key="1">
    <source>
        <dbReference type="EMBL" id="KAG6452576.1"/>
    </source>
</evidence>
<accession>A0A921Z857</accession>
<name>A0A921Z857_MANSE</name>
<dbReference type="EMBL" id="JH668427">
    <property type="protein sequence ID" value="KAG6452576.1"/>
    <property type="molecule type" value="Genomic_DNA"/>
</dbReference>
<organism evidence="1 2">
    <name type="scientific">Manduca sexta</name>
    <name type="common">Tobacco hawkmoth</name>
    <name type="synonym">Tobacco hornworm</name>
    <dbReference type="NCBI Taxonomy" id="7130"/>
    <lineage>
        <taxon>Eukaryota</taxon>
        <taxon>Metazoa</taxon>
        <taxon>Ecdysozoa</taxon>
        <taxon>Arthropoda</taxon>
        <taxon>Hexapoda</taxon>
        <taxon>Insecta</taxon>
        <taxon>Pterygota</taxon>
        <taxon>Neoptera</taxon>
        <taxon>Endopterygota</taxon>
        <taxon>Lepidoptera</taxon>
        <taxon>Glossata</taxon>
        <taxon>Ditrysia</taxon>
        <taxon>Bombycoidea</taxon>
        <taxon>Sphingidae</taxon>
        <taxon>Sphinginae</taxon>
        <taxon>Sphingini</taxon>
        <taxon>Manduca</taxon>
    </lineage>
</organism>